<evidence type="ECO:0008006" key="4">
    <source>
        <dbReference type="Google" id="ProtNLM"/>
    </source>
</evidence>
<organism evidence="2 3">
    <name type="scientific">Roseateles flavus</name>
    <dbReference type="NCBI Taxonomy" id="3149041"/>
    <lineage>
        <taxon>Bacteria</taxon>
        <taxon>Pseudomonadati</taxon>
        <taxon>Pseudomonadota</taxon>
        <taxon>Betaproteobacteria</taxon>
        <taxon>Burkholderiales</taxon>
        <taxon>Sphaerotilaceae</taxon>
        <taxon>Roseateles</taxon>
    </lineage>
</organism>
<accession>A0ABV0GED2</accession>
<reference evidence="2 3" key="1">
    <citation type="submission" date="2024-05" db="EMBL/GenBank/DDBJ databases">
        <title>Roseateles sp. 2.12 16S ribosomal RNA gene Genome sequencing and assembly.</title>
        <authorList>
            <person name="Woo H."/>
        </authorList>
    </citation>
    <scope>NUCLEOTIDE SEQUENCE [LARGE SCALE GENOMIC DNA]</scope>
    <source>
        <strain evidence="2 3">2.12</strain>
    </source>
</reference>
<sequence length="128" mass="13093">MSGLGGVRRPRGWPVVALHAWLALCLLLAQGLGQGHRAAHQSFRLAAAAAEQGPSDAWGHALGSTDCQLFDQLAHGDHLCGAEPAAVLLALTTVVVASPAPVSADTARATPRARGPPFLPESPPRTGA</sequence>
<dbReference type="EMBL" id="JBDPZC010000005">
    <property type="protein sequence ID" value="MEO3713428.1"/>
    <property type="molecule type" value="Genomic_DNA"/>
</dbReference>
<evidence type="ECO:0000313" key="2">
    <source>
        <dbReference type="EMBL" id="MEO3713428.1"/>
    </source>
</evidence>
<feature type="region of interest" description="Disordered" evidence="1">
    <location>
        <begin position="101"/>
        <end position="128"/>
    </location>
</feature>
<comment type="caution">
    <text evidence="2">The sequence shown here is derived from an EMBL/GenBank/DDBJ whole genome shotgun (WGS) entry which is preliminary data.</text>
</comment>
<dbReference type="RefSeq" id="WP_347609874.1">
    <property type="nucleotide sequence ID" value="NZ_JBDPZC010000005.1"/>
</dbReference>
<dbReference type="Proteomes" id="UP001462640">
    <property type="component" value="Unassembled WGS sequence"/>
</dbReference>
<protein>
    <recommendedName>
        <fullName evidence="4">DUF2946 domain-containing protein</fullName>
    </recommendedName>
</protein>
<name>A0ABV0GED2_9BURK</name>
<feature type="compositionally biased region" description="Pro residues" evidence="1">
    <location>
        <begin position="117"/>
        <end position="128"/>
    </location>
</feature>
<evidence type="ECO:0000313" key="3">
    <source>
        <dbReference type="Proteomes" id="UP001462640"/>
    </source>
</evidence>
<gene>
    <name evidence="2" type="ORF">ABDJ40_11700</name>
</gene>
<evidence type="ECO:0000256" key="1">
    <source>
        <dbReference type="SAM" id="MobiDB-lite"/>
    </source>
</evidence>
<proteinExistence type="predicted"/>
<keyword evidence="3" id="KW-1185">Reference proteome</keyword>